<dbReference type="AlphaFoldDB" id="A0A177DXL0"/>
<proteinExistence type="predicted"/>
<gene>
    <name evidence="1" type="ORF">CC77DRAFT_520627</name>
</gene>
<dbReference type="KEGG" id="aalt:CC77DRAFT_520627"/>
<keyword evidence="2" id="KW-1185">Reference proteome</keyword>
<dbReference type="EMBL" id="KV441471">
    <property type="protein sequence ID" value="OAG24443.1"/>
    <property type="molecule type" value="Genomic_DNA"/>
</dbReference>
<dbReference type="GeneID" id="29117603"/>
<dbReference type="RefSeq" id="XP_018389864.1">
    <property type="nucleotide sequence ID" value="XM_018532009.1"/>
</dbReference>
<protein>
    <submittedName>
        <fullName evidence="1">Uncharacterized protein</fullName>
    </submittedName>
</protein>
<sequence>MVATACGCGGCGGRRARKQPDGQGMGLPAIVTRRRRLTFASGSPLQQLFPLLCYKVLRSRHDMHITWPTATFFHPSLTPPPAAPLRGSPAAPRRLDHLSLDLVLGHYTTTIAADIDLGRPRTPTSSRTRVSGGITSAALHSPAYLSFLGRATTCT</sequence>
<name>A0A177DXL0_ALTAL</name>
<accession>A0A177DXL0</accession>
<evidence type="ECO:0000313" key="2">
    <source>
        <dbReference type="Proteomes" id="UP000077248"/>
    </source>
</evidence>
<evidence type="ECO:0000313" key="1">
    <source>
        <dbReference type="EMBL" id="OAG24443.1"/>
    </source>
</evidence>
<dbReference type="VEuPathDB" id="FungiDB:CC77DRAFT_520627"/>
<reference evidence="1 2" key="1">
    <citation type="submission" date="2016-05" db="EMBL/GenBank/DDBJ databases">
        <title>Comparative analysis of secretome profiles of manganese(II)-oxidizing ascomycete fungi.</title>
        <authorList>
            <consortium name="DOE Joint Genome Institute"/>
            <person name="Zeiner C.A."/>
            <person name="Purvine S.O."/>
            <person name="Zink E.M."/>
            <person name="Wu S."/>
            <person name="Pasa-Tolic L."/>
            <person name="Chaput D.L."/>
            <person name="Haridas S."/>
            <person name="Grigoriev I.V."/>
            <person name="Santelli C.M."/>
            <person name="Hansel C.M."/>
        </authorList>
    </citation>
    <scope>NUCLEOTIDE SEQUENCE [LARGE SCALE GENOMIC DNA]</scope>
    <source>
        <strain evidence="1 2">SRC1lrK2f</strain>
    </source>
</reference>
<organism evidence="1 2">
    <name type="scientific">Alternaria alternata</name>
    <name type="common">Alternaria rot fungus</name>
    <name type="synonym">Torula alternata</name>
    <dbReference type="NCBI Taxonomy" id="5599"/>
    <lineage>
        <taxon>Eukaryota</taxon>
        <taxon>Fungi</taxon>
        <taxon>Dikarya</taxon>
        <taxon>Ascomycota</taxon>
        <taxon>Pezizomycotina</taxon>
        <taxon>Dothideomycetes</taxon>
        <taxon>Pleosporomycetidae</taxon>
        <taxon>Pleosporales</taxon>
        <taxon>Pleosporineae</taxon>
        <taxon>Pleosporaceae</taxon>
        <taxon>Alternaria</taxon>
        <taxon>Alternaria sect. Alternaria</taxon>
        <taxon>Alternaria alternata complex</taxon>
    </lineage>
</organism>
<dbReference type="Proteomes" id="UP000077248">
    <property type="component" value="Unassembled WGS sequence"/>
</dbReference>